<accession>A0A3N4YR10</accession>
<dbReference type="Gene3D" id="3.90.230.10">
    <property type="entry name" value="Creatinase/methionine aminopeptidase superfamily"/>
    <property type="match status" value="1"/>
</dbReference>
<organism evidence="3 4">
    <name type="scientific">Myceligenerans xiligouense</name>
    <dbReference type="NCBI Taxonomy" id="253184"/>
    <lineage>
        <taxon>Bacteria</taxon>
        <taxon>Bacillati</taxon>
        <taxon>Actinomycetota</taxon>
        <taxon>Actinomycetes</taxon>
        <taxon>Micrococcales</taxon>
        <taxon>Promicromonosporaceae</taxon>
        <taxon>Myceligenerans</taxon>
    </lineage>
</organism>
<dbReference type="InterPro" id="IPR029149">
    <property type="entry name" value="Creatin/AminoP/Spt16_N"/>
</dbReference>
<dbReference type="EMBL" id="RKQZ01000001">
    <property type="protein sequence ID" value="RPF21804.1"/>
    <property type="molecule type" value="Genomic_DNA"/>
</dbReference>
<gene>
    <name evidence="3" type="ORF">EDD34_2439</name>
</gene>
<dbReference type="InterPro" id="IPR000587">
    <property type="entry name" value="Creatinase_N"/>
</dbReference>
<reference evidence="3 4" key="1">
    <citation type="submission" date="2018-11" db="EMBL/GenBank/DDBJ databases">
        <title>Sequencing the genomes of 1000 actinobacteria strains.</title>
        <authorList>
            <person name="Klenk H.-P."/>
        </authorList>
    </citation>
    <scope>NUCLEOTIDE SEQUENCE [LARGE SCALE GENOMIC DNA]</scope>
    <source>
        <strain evidence="3 4">DSM 15700</strain>
    </source>
</reference>
<evidence type="ECO:0000259" key="1">
    <source>
        <dbReference type="Pfam" id="PF00557"/>
    </source>
</evidence>
<evidence type="ECO:0000259" key="2">
    <source>
        <dbReference type="Pfam" id="PF01321"/>
    </source>
</evidence>
<dbReference type="CDD" id="cd01066">
    <property type="entry name" value="APP_MetAP"/>
    <property type="match status" value="1"/>
</dbReference>
<dbReference type="Proteomes" id="UP000280501">
    <property type="component" value="Unassembled WGS sequence"/>
</dbReference>
<name>A0A3N4YR10_9MICO</name>
<dbReference type="Pfam" id="PF00557">
    <property type="entry name" value="Peptidase_M24"/>
    <property type="match status" value="1"/>
</dbReference>
<dbReference type="SUPFAM" id="SSF55920">
    <property type="entry name" value="Creatinase/aminopeptidase"/>
    <property type="match status" value="1"/>
</dbReference>
<feature type="domain" description="Peptidase M24" evidence="1">
    <location>
        <begin position="162"/>
        <end position="370"/>
    </location>
</feature>
<dbReference type="AlphaFoldDB" id="A0A3N4YR10"/>
<proteinExistence type="predicted"/>
<comment type="caution">
    <text evidence="3">The sequence shown here is derived from an EMBL/GenBank/DDBJ whole genome shotgun (WGS) entry which is preliminary data.</text>
</comment>
<protein>
    <submittedName>
        <fullName evidence="3">Xaa-Pro dipeptidase</fullName>
    </submittedName>
</protein>
<dbReference type="InterPro" id="IPR050659">
    <property type="entry name" value="Peptidase_M24B"/>
</dbReference>
<dbReference type="NCBIfam" id="NF038259">
    <property type="entry name" value="ectoine_DoeA_2"/>
    <property type="match status" value="1"/>
</dbReference>
<dbReference type="Gene3D" id="3.40.350.10">
    <property type="entry name" value="Creatinase/prolidase N-terminal domain"/>
    <property type="match status" value="1"/>
</dbReference>
<dbReference type="RefSeq" id="WP_123814805.1">
    <property type="nucleotide sequence ID" value="NZ_RKQZ01000001.1"/>
</dbReference>
<sequence>MRQRDDMTFPFEEYQRRLAELRARMADRLLDAVVITDPENLLYLTDYQTTGYSFFQALVVPLELEPFMITRALEESNVHARTWVELTRPYPDTGDAIQGLVQALREFGLHTKDVGYERNSYFFPAYHQDYIHTAFAEGRLLDCFGIVEEGRITKSAAEIGIMARAARATEAGMRAGIEACAAGVTENEIGAEISAAMFRAGGEPPAVMPYVVSGPRSMIGHATWEGRHVQPGEHVFLEVGGCFRRYHTAMMRTVVLDEPSESMLMAQDLMKLALKEVKAAIRPGLTVSDADNIVRNIISDNRVGARLITRSGYSIGIAFPPSWDEGYILSLNQGNPAILREGMTFHILPWMWGVDGDKTVGISDTIHVTADGCESFYTLDEDFVCKPEHAAAPASAVVPESSTVVVTDDVEAPTPIRPDVAEIA</sequence>
<dbReference type="SUPFAM" id="SSF53092">
    <property type="entry name" value="Creatinase/prolidase N-terminal domain"/>
    <property type="match status" value="1"/>
</dbReference>
<dbReference type="Pfam" id="PF01321">
    <property type="entry name" value="Creatinase_N"/>
    <property type="match status" value="1"/>
</dbReference>
<evidence type="ECO:0000313" key="4">
    <source>
        <dbReference type="Proteomes" id="UP000280501"/>
    </source>
</evidence>
<feature type="domain" description="Creatinase N-terminal" evidence="2">
    <location>
        <begin position="17"/>
        <end position="152"/>
    </location>
</feature>
<dbReference type="InterPro" id="IPR036005">
    <property type="entry name" value="Creatinase/aminopeptidase-like"/>
</dbReference>
<dbReference type="InterPro" id="IPR000994">
    <property type="entry name" value="Pept_M24"/>
</dbReference>
<dbReference type="PANTHER" id="PTHR46112">
    <property type="entry name" value="AMINOPEPTIDASE"/>
    <property type="match status" value="1"/>
</dbReference>
<dbReference type="PANTHER" id="PTHR46112:SF2">
    <property type="entry name" value="XAA-PRO AMINOPEPTIDASE P-RELATED"/>
    <property type="match status" value="1"/>
</dbReference>
<dbReference type="OrthoDB" id="9761809at2"/>
<evidence type="ECO:0000313" key="3">
    <source>
        <dbReference type="EMBL" id="RPF21804.1"/>
    </source>
</evidence>
<keyword evidence="4" id="KW-1185">Reference proteome</keyword>